<gene>
    <name evidence="1" type="ORF">D9K81_14860</name>
</gene>
<proteinExistence type="predicted"/>
<evidence type="ECO:0000313" key="1">
    <source>
        <dbReference type="EMBL" id="RLL19042.1"/>
    </source>
</evidence>
<dbReference type="Gene3D" id="1.10.260.40">
    <property type="entry name" value="lambda repressor-like DNA-binding domains"/>
    <property type="match status" value="1"/>
</dbReference>
<dbReference type="Pfam" id="PF14549">
    <property type="entry name" value="P22_Cro"/>
    <property type="match status" value="1"/>
</dbReference>
<dbReference type="SUPFAM" id="SSF47413">
    <property type="entry name" value="lambda repressor-like DNA-binding domains"/>
    <property type="match status" value="1"/>
</dbReference>
<organism evidence="1 2">
    <name type="scientific">Acinetobacter chengduensis</name>
    <dbReference type="NCBI Taxonomy" id="2420890"/>
    <lineage>
        <taxon>Bacteria</taxon>
        <taxon>Pseudomonadati</taxon>
        <taxon>Pseudomonadota</taxon>
        <taxon>Gammaproteobacteria</taxon>
        <taxon>Moraxellales</taxon>
        <taxon>Moraxellaceae</taxon>
        <taxon>Acinetobacter</taxon>
    </lineage>
</organism>
<name>A0ABX9TT10_9GAMM</name>
<evidence type="ECO:0008006" key="3">
    <source>
        <dbReference type="Google" id="ProtNLM"/>
    </source>
</evidence>
<accession>A0ABX9TT10</accession>
<comment type="caution">
    <text evidence="1">The sequence shown here is derived from an EMBL/GenBank/DDBJ whole genome shotgun (WGS) entry which is preliminary data.</text>
</comment>
<evidence type="ECO:0000313" key="2">
    <source>
        <dbReference type="Proteomes" id="UP000280271"/>
    </source>
</evidence>
<protein>
    <recommendedName>
        <fullName evidence="3">Helix-turn-helix domain-containing protein</fullName>
    </recommendedName>
</protein>
<reference evidence="1 2" key="1">
    <citation type="submission" date="2018-09" db="EMBL/GenBank/DDBJ databases">
        <title>The draft genome of Acinetobacter sp. strains.</title>
        <authorList>
            <person name="Qin J."/>
            <person name="Feng Y."/>
            <person name="Zong Z."/>
        </authorList>
    </citation>
    <scope>NUCLEOTIDE SEQUENCE [LARGE SCALE GENOMIC DNA]</scope>
    <source>
        <strain evidence="1 2">WCHAc060005</strain>
    </source>
</reference>
<dbReference type="InterPro" id="IPR010982">
    <property type="entry name" value="Lambda_DNA-bd_dom_sf"/>
</dbReference>
<dbReference type="EMBL" id="RCHC01000019">
    <property type="protein sequence ID" value="RLL19042.1"/>
    <property type="molecule type" value="Genomic_DNA"/>
</dbReference>
<dbReference type="Proteomes" id="UP000280271">
    <property type="component" value="Unassembled WGS sequence"/>
</dbReference>
<sequence length="79" mass="8892">MPEFSLKSLIGYELECERIYIEVLAHFGNQNLTAKALGVSQFTVHTWLKSGGRISLSKAEKLEQITGGRFHPSDFSHLK</sequence>
<keyword evidence="2" id="KW-1185">Reference proteome</keyword>